<dbReference type="Proteomes" id="UP000241803">
    <property type="component" value="Unassembled WGS sequence"/>
</dbReference>
<keyword evidence="3" id="KW-0378">Hydrolase</keyword>
<protein>
    <recommendedName>
        <fullName evidence="2">N-acetylmuramoyl-L-alanine amidase</fullName>
        <ecNumber evidence="2">3.5.1.28</ecNumber>
    </recommendedName>
</protein>
<proteinExistence type="predicted"/>
<evidence type="ECO:0000313" key="6">
    <source>
        <dbReference type="Proteomes" id="UP000241803"/>
    </source>
</evidence>
<accession>A0A2T3LAG3</accession>
<evidence type="ECO:0000313" key="5">
    <source>
        <dbReference type="EMBL" id="PSV48301.1"/>
    </source>
</evidence>
<dbReference type="GO" id="GO:0009253">
    <property type="term" value="P:peptidoglycan catabolic process"/>
    <property type="evidence" value="ECO:0007669"/>
    <property type="project" value="InterPro"/>
</dbReference>
<dbReference type="InterPro" id="IPR050695">
    <property type="entry name" value="N-acetylmuramoyl_amidase_3"/>
</dbReference>
<dbReference type="Gene3D" id="3.40.630.40">
    <property type="entry name" value="Zn-dependent exopeptidases"/>
    <property type="match status" value="1"/>
</dbReference>
<dbReference type="SUPFAM" id="SSF53187">
    <property type="entry name" value="Zn-dependent exopeptidases"/>
    <property type="match status" value="1"/>
</dbReference>
<comment type="catalytic activity">
    <reaction evidence="1">
        <text>Hydrolyzes the link between N-acetylmuramoyl residues and L-amino acid residues in certain cell-wall glycopeptides.</text>
        <dbReference type="EC" id="3.5.1.28"/>
    </reaction>
</comment>
<comment type="caution">
    <text evidence="5">The sequence shown here is derived from an EMBL/GenBank/DDBJ whole genome shotgun (WGS) entry which is preliminary data.</text>
</comment>
<dbReference type="EC" id="3.5.1.28" evidence="2"/>
<dbReference type="PANTHER" id="PTHR30404">
    <property type="entry name" value="N-ACETYLMURAMOYL-L-ALANINE AMIDASE"/>
    <property type="match status" value="1"/>
</dbReference>
<dbReference type="InterPro" id="IPR002508">
    <property type="entry name" value="MurNAc-LAA_cat"/>
</dbReference>
<gene>
    <name evidence="5" type="ORF">C9J47_07175</name>
</gene>
<organism evidence="5 6">
    <name type="scientific">Photobacterium indicum</name>
    <dbReference type="NCBI Taxonomy" id="81447"/>
    <lineage>
        <taxon>Bacteria</taxon>
        <taxon>Pseudomonadati</taxon>
        <taxon>Pseudomonadota</taxon>
        <taxon>Gammaproteobacteria</taxon>
        <taxon>Vibrionales</taxon>
        <taxon>Vibrionaceae</taxon>
        <taxon>Photobacterium</taxon>
    </lineage>
</organism>
<evidence type="ECO:0000256" key="2">
    <source>
        <dbReference type="ARBA" id="ARBA00011901"/>
    </source>
</evidence>
<reference evidence="5 6" key="1">
    <citation type="submission" date="2018-03" db="EMBL/GenBank/DDBJ databases">
        <title>Whole genome sequencing of Histamine producing bacteria.</title>
        <authorList>
            <person name="Butler K."/>
        </authorList>
    </citation>
    <scope>NUCLEOTIDE SEQUENCE [LARGE SCALE GENOMIC DNA]</scope>
    <source>
        <strain evidence="5 6">ATCC 19614</strain>
    </source>
</reference>
<dbReference type="PANTHER" id="PTHR30404:SF0">
    <property type="entry name" value="N-ACETYLMURAMOYL-L-ALANINE AMIDASE AMIC"/>
    <property type="match status" value="1"/>
</dbReference>
<dbReference type="CDD" id="cd02696">
    <property type="entry name" value="MurNAc-LAA"/>
    <property type="match status" value="1"/>
</dbReference>
<feature type="domain" description="MurNAc-LAA" evidence="4">
    <location>
        <begin position="61"/>
        <end position="179"/>
    </location>
</feature>
<keyword evidence="6" id="KW-1185">Reference proteome</keyword>
<dbReference type="Pfam" id="PF01520">
    <property type="entry name" value="Amidase_3"/>
    <property type="match status" value="1"/>
</dbReference>
<dbReference type="EMBL" id="PYOC01000002">
    <property type="protein sequence ID" value="PSV48301.1"/>
    <property type="molecule type" value="Genomic_DNA"/>
</dbReference>
<dbReference type="RefSeq" id="WP_107252908.1">
    <property type="nucleotide sequence ID" value="NZ_PYOC01000002.1"/>
</dbReference>
<evidence type="ECO:0000256" key="3">
    <source>
        <dbReference type="ARBA" id="ARBA00022801"/>
    </source>
</evidence>
<dbReference type="AlphaFoldDB" id="A0A2T3LAG3"/>
<evidence type="ECO:0000259" key="4">
    <source>
        <dbReference type="SMART" id="SM00646"/>
    </source>
</evidence>
<dbReference type="SMART" id="SM00646">
    <property type="entry name" value="Ami_3"/>
    <property type="match status" value="1"/>
</dbReference>
<evidence type="ECO:0000256" key="1">
    <source>
        <dbReference type="ARBA" id="ARBA00001561"/>
    </source>
</evidence>
<dbReference type="GO" id="GO:0030288">
    <property type="term" value="C:outer membrane-bounded periplasmic space"/>
    <property type="evidence" value="ECO:0007669"/>
    <property type="project" value="TreeGrafter"/>
</dbReference>
<dbReference type="GO" id="GO:0008745">
    <property type="term" value="F:N-acetylmuramoyl-L-alanine amidase activity"/>
    <property type="evidence" value="ECO:0007669"/>
    <property type="project" value="UniProtKB-EC"/>
</dbReference>
<name>A0A2T3LAG3_9GAMM</name>
<sequence length="186" mass="20153">MKTIALIIGHSAKSGGAANRTHGINEFQFNGPLTHSVAEKLMLYGFDPIIVYRDCSYSKLPKKVNQTGADIAISFHCNAFNDKANGSEALYYKHSAKGILLASAIQKEVVQCLGLKNRALKPCVASYKGKAGDRGGLLLQKTSMPCVIVEPFFIDSDSSLELAQERFDGLAKAYALGIKHFLGDEI</sequence>